<dbReference type="AlphaFoldDB" id="A0A382NXK7"/>
<evidence type="ECO:0000313" key="1">
    <source>
        <dbReference type="EMBL" id="SVC65370.1"/>
    </source>
</evidence>
<gene>
    <name evidence="1" type="ORF">METZ01_LOCUS318224</name>
</gene>
<protein>
    <submittedName>
        <fullName evidence="1">Uncharacterized protein</fullName>
    </submittedName>
</protein>
<organism evidence="1">
    <name type="scientific">marine metagenome</name>
    <dbReference type="NCBI Taxonomy" id="408172"/>
    <lineage>
        <taxon>unclassified sequences</taxon>
        <taxon>metagenomes</taxon>
        <taxon>ecological metagenomes</taxon>
    </lineage>
</organism>
<accession>A0A382NXK7</accession>
<dbReference type="EMBL" id="UINC01103186">
    <property type="protein sequence ID" value="SVC65370.1"/>
    <property type="molecule type" value="Genomic_DNA"/>
</dbReference>
<feature type="non-terminal residue" evidence="1">
    <location>
        <position position="51"/>
    </location>
</feature>
<proteinExistence type="predicted"/>
<reference evidence="1" key="1">
    <citation type="submission" date="2018-05" db="EMBL/GenBank/DDBJ databases">
        <authorList>
            <person name="Lanie J.A."/>
            <person name="Ng W.-L."/>
            <person name="Kazmierczak K.M."/>
            <person name="Andrzejewski T.M."/>
            <person name="Davidsen T.M."/>
            <person name="Wayne K.J."/>
            <person name="Tettelin H."/>
            <person name="Glass J.I."/>
            <person name="Rusch D."/>
            <person name="Podicherti R."/>
            <person name="Tsui H.-C.T."/>
            <person name="Winkler M.E."/>
        </authorList>
    </citation>
    <scope>NUCLEOTIDE SEQUENCE</scope>
</reference>
<sequence>MLDIQEDPQADIPSRWHIVIFMVNGKANHVGLSIPNYGLADLSLHGARIIS</sequence>
<name>A0A382NXK7_9ZZZZ</name>